<feature type="signal peptide" evidence="1">
    <location>
        <begin position="1"/>
        <end position="20"/>
    </location>
</feature>
<dbReference type="RefSeq" id="WP_236986629.1">
    <property type="nucleotide sequence ID" value="NZ_AP023086.1"/>
</dbReference>
<dbReference type="KEGG" id="marq:MARGE09_P1355"/>
<dbReference type="EMBL" id="AP023086">
    <property type="protein sequence ID" value="BCD97154.1"/>
    <property type="molecule type" value="Genomic_DNA"/>
</dbReference>
<dbReference type="Proteomes" id="UP001320119">
    <property type="component" value="Chromosome"/>
</dbReference>
<proteinExistence type="predicted"/>
<keyword evidence="1" id="KW-0732">Signal</keyword>
<dbReference type="Gene3D" id="2.60.120.1440">
    <property type="match status" value="1"/>
</dbReference>
<gene>
    <name evidence="3" type="ORF">MARGE09_P1355</name>
</gene>
<dbReference type="Pfam" id="PF04773">
    <property type="entry name" value="FecR"/>
    <property type="match status" value="1"/>
</dbReference>
<feature type="domain" description="FecR protein" evidence="2">
    <location>
        <begin position="144"/>
        <end position="233"/>
    </location>
</feature>
<organism evidence="3 4">
    <name type="scientific">Marinagarivorans cellulosilyticus</name>
    <dbReference type="NCBI Taxonomy" id="2721545"/>
    <lineage>
        <taxon>Bacteria</taxon>
        <taxon>Pseudomonadati</taxon>
        <taxon>Pseudomonadota</taxon>
        <taxon>Gammaproteobacteria</taxon>
        <taxon>Cellvibrionales</taxon>
        <taxon>Cellvibrionaceae</taxon>
        <taxon>Marinagarivorans</taxon>
    </lineage>
</organism>
<accession>A0AAN1WGH6</accession>
<dbReference type="AlphaFoldDB" id="A0AAN1WGH6"/>
<sequence length="316" mass="34575">MKNHILITSVFILLSSTLNADAIKTVNSGDTLIKLLKQEGFEGEYADLHPLLNKIKTLNSDRFSNKSLDLIFPGERIIIPTPYIAPEPEPEPEPEPVVIPEPTAIAEPALNYVGTARLGKSQAELIRDNASEVISDEINLITLDTLRTDKNGSAEIELNDNSHYIVGPSSEFIIEDFQYQPSITENFVAKLNLLIGVISVKTGKIGKDSEDTYQLNTPAVTMGVRGTEYTVRYCEGEHCGDLLGATAAVKEGAIVVNTSAGEIEVPKGKFVQVESIGAEASIGDIPEGFFDLNLSPDQVQLSWFERVKKYARDLIQ</sequence>
<dbReference type="PANTHER" id="PTHR38731:SF1">
    <property type="entry name" value="FECR PROTEIN DOMAIN-CONTAINING PROTEIN"/>
    <property type="match status" value="1"/>
</dbReference>
<evidence type="ECO:0000256" key="1">
    <source>
        <dbReference type="SAM" id="SignalP"/>
    </source>
</evidence>
<feature type="chain" id="PRO_5042979378" description="FecR protein domain-containing protein" evidence="1">
    <location>
        <begin position="21"/>
        <end position="316"/>
    </location>
</feature>
<evidence type="ECO:0000313" key="4">
    <source>
        <dbReference type="Proteomes" id="UP001320119"/>
    </source>
</evidence>
<protein>
    <recommendedName>
        <fullName evidence="2">FecR protein domain-containing protein</fullName>
    </recommendedName>
</protein>
<evidence type="ECO:0000313" key="3">
    <source>
        <dbReference type="EMBL" id="BCD97154.1"/>
    </source>
</evidence>
<keyword evidence="4" id="KW-1185">Reference proteome</keyword>
<evidence type="ECO:0000259" key="2">
    <source>
        <dbReference type="Pfam" id="PF04773"/>
    </source>
</evidence>
<reference evidence="3 4" key="1">
    <citation type="journal article" date="2022" name="IScience">
        <title>An ultrasensitive nanofiber-based assay for enzymatic hydrolysis and deep-sea microbial degradation of cellulose.</title>
        <authorList>
            <person name="Tsudome M."/>
            <person name="Tachioka M."/>
            <person name="Miyazaki M."/>
            <person name="Uchimura K."/>
            <person name="Tsuda M."/>
            <person name="Takaki Y."/>
            <person name="Deguchi S."/>
        </authorList>
    </citation>
    <scope>NUCLEOTIDE SEQUENCE [LARGE SCALE GENOMIC DNA]</scope>
    <source>
        <strain evidence="3 4">GE09</strain>
    </source>
</reference>
<name>A0AAN1WGH6_9GAMM</name>
<dbReference type="InterPro" id="IPR006860">
    <property type="entry name" value="FecR"/>
</dbReference>
<dbReference type="PANTHER" id="PTHR38731">
    <property type="entry name" value="LIPL45-RELATED LIPOPROTEIN-RELATED"/>
    <property type="match status" value="1"/>
</dbReference>